<protein>
    <recommendedName>
        <fullName evidence="2">TIR domain-containing protein</fullName>
    </recommendedName>
</protein>
<proteinExistence type="predicted"/>
<evidence type="ECO:0000256" key="1">
    <source>
        <dbReference type="ARBA" id="ARBA00023027"/>
    </source>
</evidence>
<evidence type="ECO:0000313" key="3">
    <source>
        <dbReference type="EMBL" id="KAL3723941.1"/>
    </source>
</evidence>
<name>A0ABD3JIF7_EUCGL</name>
<organism evidence="3 4">
    <name type="scientific">Eucalyptus globulus</name>
    <name type="common">Tasmanian blue gum</name>
    <dbReference type="NCBI Taxonomy" id="34317"/>
    <lineage>
        <taxon>Eukaryota</taxon>
        <taxon>Viridiplantae</taxon>
        <taxon>Streptophyta</taxon>
        <taxon>Embryophyta</taxon>
        <taxon>Tracheophyta</taxon>
        <taxon>Spermatophyta</taxon>
        <taxon>Magnoliopsida</taxon>
        <taxon>eudicotyledons</taxon>
        <taxon>Gunneridae</taxon>
        <taxon>Pentapetalae</taxon>
        <taxon>rosids</taxon>
        <taxon>malvids</taxon>
        <taxon>Myrtales</taxon>
        <taxon>Myrtaceae</taxon>
        <taxon>Myrtoideae</taxon>
        <taxon>Eucalypteae</taxon>
        <taxon>Eucalyptus</taxon>
    </lineage>
</organism>
<dbReference type="PROSITE" id="PS50104">
    <property type="entry name" value="TIR"/>
    <property type="match status" value="1"/>
</dbReference>
<dbReference type="Gene3D" id="3.40.50.10140">
    <property type="entry name" value="Toll/interleukin-1 receptor homology (TIR) domain"/>
    <property type="match status" value="1"/>
</dbReference>
<evidence type="ECO:0000313" key="4">
    <source>
        <dbReference type="Proteomes" id="UP001634007"/>
    </source>
</evidence>
<gene>
    <name evidence="3" type="ORF">ACJRO7_036020</name>
</gene>
<reference evidence="3 4" key="1">
    <citation type="submission" date="2024-11" db="EMBL/GenBank/DDBJ databases">
        <title>Chromosome-level genome assembly of Eucalyptus globulus Labill. provides insights into its genome evolution.</title>
        <authorList>
            <person name="Li X."/>
        </authorList>
    </citation>
    <scope>NUCLEOTIDE SEQUENCE [LARGE SCALE GENOMIC DNA]</scope>
    <source>
        <strain evidence="3">CL2024</strain>
        <tissue evidence="3">Fresh tender leaves</tissue>
    </source>
</reference>
<dbReference type="InterPro" id="IPR000157">
    <property type="entry name" value="TIR_dom"/>
</dbReference>
<keyword evidence="1" id="KW-0520">NAD</keyword>
<dbReference type="SUPFAM" id="SSF52200">
    <property type="entry name" value="Toll/Interleukin receptor TIR domain"/>
    <property type="match status" value="1"/>
</dbReference>
<evidence type="ECO:0000259" key="2">
    <source>
        <dbReference type="PROSITE" id="PS50104"/>
    </source>
</evidence>
<dbReference type="PANTHER" id="PTHR32009:SF152">
    <property type="entry name" value="NEUTRAL_ALKALINE INVERTASE"/>
    <property type="match status" value="1"/>
</dbReference>
<dbReference type="AlphaFoldDB" id="A0ABD3JIF7"/>
<keyword evidence="4" id="KW-1185">Reference proteome</keyword>
<dbReference type="SMART" id="SM00255">
    <property type="entry name" value="TIR"/>
    <property type="match status" value="1"/>
</dbReference>
<dbReference type="Proteomes" id="UP001634007">
    <property type="component" value="Unassembled WGS sequence"/>
</dbReference>
<dbReference type="PANTHER" id="PTHR32009">
    <property type="entry name" value="TMV RESISTANCE PROTEIN N-LIKE"/>
    <property type="match status" value="1"/>
</dbReference>
<dbReference type="EMBL" id="JBJKBG010000009">
    <property type="protein sequence ID" value="KAL3723941.1"/>
    <property type="molecule type" value="Genomic_DNA"/>
</dbReference>
<feature type="domain" description="TIR" evidence="2">
    <location>
        <begin position="6"/>
        <end position="91"/>
    </location>
</feature>
<comment type="caution">
    <text evidence="3">The sequence shown here is derived from an EMBL/GenBank/DDBJ whole genome shotgun (WGS) entry which is preliminary data.</text>
</comment>
<sequence length="91" mass="10812">MSSHQWKHEVFVSFRGKDIRKNFISQLFHELNHAGINYFSDEDRENDGEEIKDKLFRAIWHASFALAMFSANYADSKWYPNELVEILKCRG</sequence>
<dbReference type="InterPro" id="IPR035897">
    <property type="entry name" value="Toll_tir_struct_dom_sf"/>
</dbReference>
<accession>A0ABD3JIF7</accession>
<dbReference type="Pfam" id="PF01582">
    <property type="entry name" value="TIR"/>
    <property type="match status" value="1"/>
</dbReference>